<dbReference type="InterPro" id="IPR013324">
    <property type="entry name" value="RNA_pol_sigma_r3/r4-like"/>
</dbReference>
<evidence type="ECO:0000313" key="11">
    <source>
        <dbReference type="EMBL" id="GAA2137108.1"/>
    </source>
</evidence>
<evidence type="ECO:0000256" key="4">
    <source>
        <dbReference type="ARBA" id="ARBA00023082"/>
    </source>
</evidence>
<keyword evidence="4 7" id="KW-0731">Sigma factor</keyword>
<dbReference type="Gene3D" id="1.10.1740.10">
    <property type="match status" value="1"/>
</dbReference>
<dbReference type="CDD" id="cd06171">
    <property type="entry name" value="Sigma70_r4"/>
    <property type="match status" value="1"/>
</dbReference>
<feature type="domain" description="RNA polymerase sigma factor 70 region 4 type 2" evidence="10">
    <location>
        <begin position="308"/>
        <end position="355"/>
    </location>
</feature>
<comment type="subunit">
    <text evidence="2">Interacts transiently with the RNA polymerase catalytic core formed by RpoA, RpoB, RpoC and RpoZ (2 alpha, 1 beta, 1 beta' and 1 omega subunit) to form the RNA polymerase holoenzyme that can initiate transcription.</text>
</comment>
<evidence type="ECO:0000256" key="6">
    <source>
        <dbReference type="ARBA" id="ARBA00023163"/>
    </source>
</evidence>
<dbReference type="NCBIfam" id="TIGR02937">
    <property type="entry name" value="sigma70-ECF"/>
    <property type="match status" value="1"/>
</dbReference>
<dbReference type="Pfam" id="PF08281">
    <property type="entry name" value="Sigma70_r4_2"/>
    <property type="match status" value="1"/>
</dbReference>
<evidence type="ECO:0000256" key="5">
    <source>
        <dbReference type="ARBA" id="ARBA00023125"/>
    </source>
</evidence>
<dbReference type="SUPFAM" id="SSF54427">
    <property type="entry name" value="NTF2-like"/>
    <property type="match status" value="1"/>
</dbReference>
<dbReference type="PROSITE" id="PS01063">
    <property type="entry name" value="SIGMA70_ECF"/>
    <property type="match status" value="1"/>
</dbReference>
<dbReference type="SUPFAM" id="SSF88946">
    <property type="entry name" value="Sigma2 domain of RNA polymerase sigma factors"/>
    <property type="match status" value="1"/>
</dbReference>
<dbReference type="Pfam" id="PF04542">
    <property type="entry name" value="Sigma70_r2"/>
    <property type="match status" value="1"/>
</dbReference>
<dbReference type="Proteomes" id="UP001500443">
    <property type="component" value="Unassembled WGS sequence"/>
</dbReference>
<name>A0ABP5KYL3_9ACTN</name>
<protein>
    <recommendedName>
        <fullName evidence="7">RNA polymerase sigma factor</fullName>
    </recommendedName>
</protein>
<comment type="caution">
    <text evidence="11">The sequence shown here is derived from an EMBL/GenBank/DDBJ whole genome shotgun (WGS) entry which is preliminary data.</text>
</comment>
<evidence type="ECO:0000256" key="1">
    <source>
        <dbReference type="ARBA" id="ARBA00010641"/>
    </source>
</evidence>
<sequence>MGWQNYVTHERVTLTGGGAVPVSAPEEKCAACGGALQPRAGRRGRTSVYCSAACRQRAYRERRGPGPAGSVRELIADVAQRAGRLAPQQPGTFYADVTELSASVGRLRRIARTARDAAEGAAAEGAAAEGAAAEGAAAEGAATAVEGGTAEVTAAEGRTAENVTPPLVTKPRPDGLDDADFAGLMEAYRRELQVHCYRMTGSYDESEDLVQETFLKAWRRRETYEGRAAVRAWLYRIATNTCLDHLRRHTRTPDRYERLPGMAHGDADPPVRVTWLQPYPDELLADVPAPDAGPEAQAVARETVDLVFLTALQHLPPRQRAVLVLRDVVGLPAAETAGLLDLSTAAVNSALQRARPALRAHLPAGERAEWAPLTPPTPAELAAVERYRLAAERLDTAAMAAALTEDAKLTMPPNPFWFVGRQTIADFVSRSLDPTLPTFFGDWRHVPTRANGRPAVAGYVRRPGTTVYRAQTLEVLRVAGGTARAGGHGGGRIAEITTFEPHLLPAFGLPMTL</sequence>
<evidence type="ECO:0000256" key="2">
    <source>
        <dbReference type="ARBA" id="ARBA00011344"/>
    </source>
</evidence>
<dbReference type="InterPro" id="IPR014305">
    <property type="entry name" value="RNA_pol_sigma-G_actinobac"/>
</dbReference>
<dbReference type="EMBL" id="BAAAPF010000181">
    <property type="protein sequence ID" value="GAA2137108.1"/>
    <property type="molecule type" value="Genomic_DNA"/>
</dbReference>
<feature type="domain" description="RNA polymerase sigma-70 region 2" evidence="9">
    <location>
        <begin position="184"/>
        <end position="252"/>
    </location>
</feature>
<proteinExistence type="inferred from homology"/>
<feature type="region of interest" description="Disordered" evidence="8">
    <location>
        <begin position="150"/>
        <end position="175"/>
    </location>
</feature>
<dbReference type="InterPro" id="IPR036388">
    <property type="entry name" value="WH-like_DNA-bd_sf"/>
</dbReference>
<evidence type="ECO:0000256" key="8">
    <source>
        <dbReference type="SAM" id="MobiDB-lite"/>
    </source>
</evidence>
<gene>
    <name evidence="11" type="ORF">GCM10009802_46120</name>
</gene>
<dbReference type="InterPro" id="IPR014284">
    <property type="entry name" value="RNA_pol_sigma-70_dom"/>
</dbReference>
<dbReference type="SUPFAM" id="SSF88659">
    <property type="entry name" value="Sigma3 and sigma4 domains of RNA polymerase sigma factors"/>
    <property type="match status" value="1"/>
</dbReference>
<dbReference type="Gene3D" id="3.10.450.50">
    <property type="match status" value="1"/>
</dbReference>
<dbReference type="NCBIfam" id="TIGR02960">
    <property type="entry name" value="SigX5"/>
    <property type="match status" value="1"/>
</dbReference>
<evidence type="ECO:0000256" key="3">
    <source>
        <dbReference type="ARBA" id="ARBA00023015"/>
    </source>
</evidence>
<dbReference type="PANTHER" id="PTHR43133">
    <property type="entry name" value="RNA POLYMERASE ECF-TYPE SIGMA FACTO"/>
    <property type="match status" value="1"/>
</dbReference>
<keyword evidence="6 7" id="KW-0804">Transcription</keyword>
<evidence type="ECO:0000313" key="12">
    <source>
        <dbReference type="Proteomes" id="UP001500443"/>
    </source>
</evidence>
<dbReference type="InterPro" id="IPR013249">
    <property type="entry name" value="RNA_pol_sigma70_r4_t2"/>
</dbReference>
<reference evidence="12" key="1">
    <citation type="journal article" date="2019" name="Int. J. Syst. Evol. Microbiol.">
        <title>The Global Catalogue of Microorganisms (GCM) 10K type strain sequencing project: providing services to taxonomists for standard genome sequencing and annotation.</title>
        <authorList>
            <consortium name="The Broad Institute Genomics Platform"/>
            <consortium name="The Broad Institute Genome Sequencing Center for Infectious Disease"/>
            <person name="Wu L."/>
            <person name="Ma J."/>
        </authorList>
    </citation>
    <scope>NUCLEOTIDE SEQUENCE [LARGE SCALE GENOMIC DNA]</scope>
    <source>
        <strain evidence="12">JCM 15481</strain>
    </source>
</reference>
<dbReference type="InterPro" id="IPR039425">
    <property type="entry name" value="RNA_pol_sigma-70-like"/>
</dbReference>
<evidence type="ECO:0000259" key="10">
    <source>
        <dbReference type="Pfam" id="PF08281"/>
    </source>
</evidence>
<dbReference type="InterPro" id="IPR032710">
    <property type="entry name" value="NTF2-like_dom_sf"/>
</dbReference>
<keyword evidence="12" id="KW-1185">Reference proteome</keyword>
<organism evidence="11 12">
    <name type="scientific">Streptomyces synnematoformans</name>
    <dbReference type="NCBI Taxonomy" id="415721"/>
    <lineage>
        <taxon>Bacteria</taxon>
        <taxon>Bacillati</taxon>
        <taxon>Actinomycetota</taxon>
        <taxon>Actinomycetes</taxon>
        <taxon>Kitasatosporales</taxon>
        <taxon>Streptomycetaceae</taxon>
        <taxon>Streptomyces</taxon>
    </lineage>
</organism>
<evidence type="ECO:0000259" key="9">
    <source>
        <dbReference type="Pfam" id="PF04542"/>
    </source>
</evidence>
<dbReference type="Gene3D" id="1.10.10.10">
    <property type="entry name" value="Winged helix-like DNA-binding domain superfamily/Winged helix DNA-binding domain"/>
    <property type="match status" value="1"/>
</dbReference>
<keyword evidence="5 7" id="KW-0238">DNA-binding</keyword>
<dbReference type="NCBIfam" id="NF006089">
    <property type="entry name" value="PRK08241.1"/>
    <property type="match status" value="1"/>
</dbReference>
<feature type="compositionally biased region" description="Low complexity" evidence="8">
    <location>
        <begin position="150"/>
        <end position="161"/>
    </location>
</feature>
<evidence type="ECO:0000256" key="7">
    <source>
        <dbReference type="RuleBase" id="RU000716"/>
    </source>
</evidence>
<dbReference type="PANTHER" id="PTHR43133:SF65">
    <property type="entry name" value="ECF RNA POLYMERASE SIGMA FACTOR SIGG"/>
    <property type="match status" value="1"/>
</dbReference>
<comment type="similarity">
    <text evidence="1 7">Belongs to the sigma-70 factor family. ECF subfamily.</text>
</comment>
<dbReference type="InterPro" id="IPR000838">
    <property type="entry name" value="RNA_pol_sigma70_ECF_CS"/>
</dbReference>
<keyword evidence="3 7" id="KW-0805">Transcription regulation</keyword>
<dbReference type="InterPro" id="IPR007627">
    <property type="entry name" value="RNA_pol_sigma70_r2"/>
</dbReference>
<accession>A0ABP5KYL3</accession>
<dbReference type="InterPro" id="IPR013325">
    <property type="entry name" value="RNA_pol_sigma_r2"/>
</dbReference>